<dbReference type="SUPFAM" id="SSF48179">
    <property type="entry name" value="6-phosphogluconate dehydrogenase C-terminal domain-like"/>
    <property type="match status" value="1"/>
</dbReference>
<dbReference type="SUPFAM" id="SSF51735">
    <property type="entry name" value="NAD(P)-binding Rossmann-fold domains"/>
    <property type="match status" value="1"/>
</dbReference>
<evidence type="ECO:0000256" key="8">
    <source>
        <dbReference type="ARBA" id="ARBA00022650"/>
    </source>
</evidence>
<dbReference type="FunFam" id="3.40.50.720:FF:000190">
    <property type="entry name" value="Pyrroline-5-carboxylate reductase"/>
    <property type="match status" value="1"/>
</dbReference>
<feature type="binding site" evidence="13">
    <location>
        <begin position="69"/>
        <end position="72"/>
    </location>
    <ligand>
        <name>NADP(+)</name>
        <dbReference type="ChEBI" id="CHEBI:58349"/>
    </ligand>
</feature>
<sequence length="268" mass="27831">MVRLAFVGAGQMAEALAKGFIAKKVVPSSHINAFDISDARRRVFREELKATVHDSNDSAVASSDVAILAVKPQYLSATAQTVTPASWENKLVLSIAAGVTIDTLKSLLPASARVVRIMPNTPCLVGESASAIATSEEATSEDEELVRRLFATVGTTISVDEGLIDAVTGLSGSGPAYIFLMIEALSDGGVRSGLPRGVATKLAAQTVMGAAKMVLETGKHPGELKDMVTSPAGTTIAGIAALEEHGARAAFIDAVTKATQRSKELSKL</sequence>
<dbReference type="Gene3D" id="1.10.3730.10">
    <property type="entry name" value="ProC C-terminal domain-like"/>
    <property type="match status" value="1"/>
</dbReference>
<evidence type="ECO:0000256" key="12">
    <source>
        <dbReference type="ARBA" id="ARBA00052690"/>
    </source>
</evidence>
<evidence type="ECO:0000313" key="17">
    <source>
        <dbReference type="EMBL" id="WZN62353.1"/>
    </source>
</evidence>
<evidence type="ECO:0000256" key="13">
    <source>
        <dbReference type="PIRSR" id="PIRSR000193-1"/>
    </source>
</evidence>
<feature type="domain" description="Pyrroline-5-carboxylate reductase catalytic N-terminal" evidence="15">
    <location>
        <begin position="3"/>
        <end position="98"/>
    </location>
</feature>
<evidence type="ECO:0000256" key="11">
    <source>
        <dbReference type="ARBA" id="ARBA00050547"/>
    </source>
</evidence>
<accession>A0AAX4P8U4</accession>
<evidence type="ECO:0000256" key="5">
    <source>
        <dbReference type="ARBA" id="ARBA00021413"/>
    </source>
</evidence>
<protein>
    <recommendedName>
        <fullName evidence="5 14">Pyrroline-5-carboxylate reductase</fullName>
        <ecNumber evidence="4 14">1.5.1.2</ecNumber>
    </recommendedName>
</protein>
<evidence type="ECO:0000313" key="18">
    <source>
        <dbReference type="Proteomes" id="UP001472866"/>
    </source>
</evidence>
<dbReference type="EMBL" id="CP151505">
    <property type="protein sequence ID" value="WZN62353.1"/>
    <property type="molecule type" value="Genomic_DNA"/>
</dbReference>
<evidence type="ECO:0000256" key="4">
    <source>
        <dbReference type="ARBA" id="ARBA00012855"/>
    </source>
</evidence>
<evidence type="ECO:0000256" key="6">
    <source>
        <dbReference type="ARBA" id="ARBA00022490"/>
    </source>
</evidence>
<comment type="catalytic activity">
    <reaction evidence="12 14">
        <text>L-proline + NADP(+) = (S)-1-pyrroline-5-carboxylate + NADPH + 2 H(+)</text>
        <dbReference type="Rhea" id="RHEA:14109"/>
        <dbReference type="ChEBI" id="CHEBI:15378"/>
        <dbReference type="ChEBI" id="CHEBI:17388"/>
        <dbReference type="ChEBI" id="CHEBI:57783"/>
        <dbReference type="ChEBI" id="CHEBI:58349"/>
        <dbReference type="ChEBI" id="CHEBI:60039"/>
        <dbReference type="EC" id="1.5.1.2"/>
    </reaction>
</comment>
<gene>
    <name evidence="17" type="ORF">HKI87_05g38890</name>
</gene>
<dbReference type="Pfam" id="PF03807">
    <property type="entry name" value="F420_oxidored"/>
    <property type="match status" value="1"/>
</dbReference>
<dbReference type="GO" id="GO:0055129">
    <property type="term" value="P:L-proline biosynthetic process"/>
    <property type="evidence" value="ECO:0007669"/>
    <property type="project" value="TreeGrafter"/>
</dbReference>
<dbReference type="NCBIfam" id="TIGR00112">
    <property type="entry name" value="proC"/>
    <property type="match status" value="1"/>
</dbReference>
<dbReference type="InterPro" id="IPR036291">
    <property type="entry name" value="NAD(P)-bd_dom_sf"/>
</dbReference>
<name>A0AAX4P8U4_9CHLO</name>
<dbReference type="InterPro" id="IPR053790">
    <property type="entry name" value="P5CR-like_CS"/>
</dbReference>
<dbReference type="PIRSF" id="PIRSF000193">
    <property type="entry name" value="Pyrrol-5-carb_rd"/>
    <property type="match status" value="1"/>
</dbReference>
<evidence type="ECO:0000259" key="15">
    <source>
        <dbReference type="Pfam" id="PF03807"/>
    </source>
</evidence>
<dbReference type="AlphaFoldDB" id="A0AAX4P8U4"/>
<dbReference type="InterPro" id="IPR028939">
    <property type="entry name" value="P5C_Rdtase_cat_N"/>
</dbReference>
<evidence type="ECO:0000256" key="9">
    <source>
        <dbReference type="ARBA" id="ARBA00022857"/>
    </source>
</evidence>
<comment type="similarity">
    <text evidence="3 14">Belongs to the pyrroline-5-carboxylate reductase family.</text>
</comment>
<dbReference type="HAMAP" id="MF_01925">
    <property type="entry name" value="P5C_reductase"/>
    <property type="match status" value="1"/>
</dbReference>
<dbReference type="InterPro" id="IPR029036">
    <property type="entry name" value="P5CR_dimer"/>
</dbReference>
<evidence type="ECO:0000256" key="2">
    <source>
        <dbReference type="ARBA" id="ARBA00005205"/>
    </source>
</evidence>
<reference evidence="17 18" key="1">
    <citation type="submission" date="2024-03" db="EMBL/GenBank/DDBJ databases">
        <title>Complete genome sequence of the green alga Chloropicon roscoffensis RCC1871.</title>
        <authorList>
            <person name="Lemieux C."/>
            <person name="Pombert J.-F."/>
            <person name="Otis C."/>
            <person name="Turmel M."/>
        </authorList>
    </citation>
    <scope>NUCLEOTIDE SEQUENCE [LARGE SCALE GENOMIC DNA]</scope>
    <source>
        <strain evidence="17 18">RCC1871</strain>
    </source>
</reference>
<evidence type="ECO:0000256" key="14">
    <source>
        <dbReference type="RuleBase" id="RU003903"/>
    </source>
</evidence>
<evidence type="ECO:0000256" key="7">
    <source>
        <dbReference type="ARBA" id="ARBA00022605"/>
    </source>
</evidence>
<keyword evidence="18" id="KW-1185">Reference proteome</keyword>
<dbReference type="PANTHER" id="PTHR11645:SF0">
    <property type="entry name" value="PYRROLINE-5-CARBOXYLATE REDUCTASE 3"/>
    <property type="match status" value="1"/>
</dbReference>
<dbReference type="Proteomes" id="UP001472866">
    <property type="component" value="Chromosome 05"/>
</dbReference>
<dbReference type="Pfam" id="PF14748">
    <property type="entry name" value="P5CR_dimer"/>
    <property type="match status" value="1"/>
</dbReference>
<dbReference type="GO" id="GO:0004735">
    <property type="term" value="F:pyrroline-5-carboxylate reductase activity"/>
    <property type="evidence" value="ECO:0007669"/>
    <property type="project" value="UniProtKB-EC"/>
</dbReference>
<dbReference type="PROSITE" id="PS00521">
    <property type="entry name" value="P5CR"/>
    <property type="match status" value="1"/>
</dbReference>
<dbReference type="InterPro" id="IPR000304">
    <property type="entry name" value="Pyrroline-COOH_reductase"/>
</dbReference>
<dbReference type="GO" id="GO:0005737">
    <property type="term" value="C:cytoplasm"/>
    <property type="evidence" value="ECO:0007669"/>
    <property type="project" value="UniProtKB-SubCell"/>
</dbReference>
<evidence type="ECO:0000256" key="1">
    <source>
        <dbReference type="ARBA" id="ARBA00004496"/>
    </source>
</evidence>
<feature type="binding site" evidence="13">
    <location>
        <position position="56"/>
    </location>
    <ligand>
        <name>NADPH</name>
        <dbReference type="ChEBI" id="CHEBI:57783"/>
    </ligand>
</feature>
<feature type="domain" description="Pyrroline-5-carboxylate reductase dimerisation" evidence="16">
    <location>
        <begin position="161"/>
        <end position="265"/>
    </location>
</feature>
<keyword evidence="8 14" id="KW-0641">Proline biosynthesis</keyword>
<dbReference type="FunFam" id="1.10.3730.10:FF:000001">
    <property type="entry name" value="Pyrroline-5-carboxylate reductase"/>
    <property type="match status" value="1"/>
</dbReference>
<evidence type="ECO:0000256" key="3">
    <source>
        <dbReference type="ARBA" id="ARBA00005525"/>
    </source>
</evidence>
<organism evidence="17 18">
    <name type="scientific">Chloropicon roscoffensis</name>
    <dbReference type="NCBI Taxonomy" id="1461544"/>
    <lineage>
        <taxon>Eukaryota</taxon>
        <taxon>Viridiplantae</taxon>
        <taxon>Chlorophyta</taxon>
        <taxon>Chloropicophyceae</taxon>
        <taxon>Chloropicales</taxon>
        <taxon>Chloropicaceae</taxon>
        <taxon>Chloropicon</taxon>
    </lineage>
</organism>
<dbReference type="Gene3D" id="3.40.50.720">
    <property type="entry name" value="NAD(P)-binding Rossmann-like Domain"/>
    <property type="match status" value="1"/>
</dbReference>
<keyword evidence="9 13" id="KW-0521">NADP</keyword>
<dbReference type="EC" id="1.5.1.2" evidence="4 14"/>
<dbReference type="PANTHER" id="PTHR11645">
    <property type="entry name" value="PYRROLINE-5-CARBOXYLATE REDUCTASE"/>
    <property type="match status" value="1"/>
</dbReference>
<keyword evidence="7 14" id="KW-0028">Amino-acid biosynthesis</keyword>
<evidence type="ECO:0000259" key="16">
    <source>
        <dbReference type="Pfam" id="PF14748"/>
    </source>
</evidence>
<keyword evidence="6" id="KW-0963">Cytoplasm</keyword>
<evidence type="ECO:0000256" key="10">
    <source>
        <dbReference type="ARBA" id="ARBA00023002"/>
    </source>
</evidence>
<comment type="catalytic activity">
    <reaction evidence="11">
        <text>L-proline + NAD(+) = (S)-1-pyrroline-5-carboxylate + NADH + 2 H(+)</text>
        <dbReference type="Rhea" id="RHEA:14105"/>
        <dbReference type="ChEBI" id="CHEBI:15378"/>
        <dbReference type="ChEBI" id="CHEBI:17388"/>
        <dbReference type="ChEBI" id="CHEBI:57540"/>
        <dbReference type="ChEBI" id="CHEBI:57945"/>
        <dbReference type="ChEBI" id="CHEBI:60039"/>
        <dbReference type="EC" id="1.5.1.2"/>
    </reaction>
</comment>
<keyword evidence="10 14" id="KW-0560">Oxidoreductase</keyword>
<comment type="subcellular location">
    <subcellularLocation>
        <location evidence="1">Cytoplasm</location>
    </subcellularLocation>
</comment>
<dbReference type="InterPro" id="IPR008927">
    <property type="entry name" value="6-PGluconate_DH-like_C_sf"/>
</dbReference>
<comment type="pathway">
    <text evidence="2 14">Amino-acid biosynthesis; L-proline biosynthesis; L-proline from L-glutamate 5-semialdehyde: step 1/1.</text>
</comment>
<proteinExistence type="inferred from homology"/>